<dbReference type="PANTHER" id="PTHR30055:SF234">
    <property type="entry name" value="HTH-TYPE TRANSCRIPTIONAL REGULATOR BETI"/>
    <property type="match status" value="1"/>
</dbReference>
<keyword evidence="3 5" id="KW-0238">DNA-binding</keyword>
<accession>A0A1T4SLV9</accession>
<dbReference type="SUPFAM" id="SSF48498">
    <property type="entry name" value="Tetracyclin repressor-like, C-terminal domain"/>
    <property type="match status" value="1"/>
</dbReference>
<dbReference type="InterPro" id="IPR039538">
    <property type="entry name" value="BetI_C"/>
</dbReference>
<dbReference type="InterPro" id="IPR050109">
    <property type="entry name" value="HTH-type_TetR-like_transc_reg"/>
</dbReference>
<dbReference type="AlphaFoldDB" id="A0A1T4SLV9"/>
<dbReference type="PROSITE" id="PS50977">
    <property type="entry name" value="HTH_TETR_2"/>
    <property type="match status" value="1"/>
</dbReference>
<name>A0A1T4SLV9_9ACTN</name>
<dbReference type="SUPFAM" id="SSF46689">
    <property type="entry name" value="Homeodomain-like"/>
    <property type="match status" value="1"/>
</dbReference>
<dbReference type="GO" id="GO:0003700">
    <property type="term" value="F:DNA-binding transcription factor activity"/>
    <property type="evidence" value="ECO:0007669"/>
    <property type="project" value="TreeGrafter"/>
</dbReference>
<dbReference type="Proteomes" id="UP000190637">
    <property type="component" value="Unassembled WGS sequence"/>
</dbReference>
<feature type="DNA-binding region" description="H-T-H motif" evidence="5">
    <location>
        <begin position="31"/>
        <end position="50"/>
    </location>
</feature>
<dbReference type="STRING" id="1122192.SAMN02745673_03673"/>
<dbReference type="RefSeq" id="WP_078762930.1">
    <property type="nucleotide sequence ID" value="NZ_FUWS01000010.1"/>
</dbReference>
<dbReference type="InterPro" id="IPR009057">
    <property type="entry name" value="Homeodomain-like_sf"/>
</dbReference>
<evidence type="ECO:0000256" key="4">
    <source>
        <dbReference type="ARBA" id="ARBA00023163"/>
    </source>
</evidence>
<keyword evidence="1" id="KW-0678">Repressor</keyword>
<evidence type="ECO:0000313" key="8">
    <source>
        <dbReference type="Proteomes" id="UP000190637"/>
    </source>
</evidence>
<gene>
    <name evidence="7" type="ORF">SAMN02745673_03673</name>
</gene>
<keyword evidence="2" id="KW-0805">Transcription regulation</keyword>
<sequence>MPHRVDHDARRSRLVEAAMRVVATDGFAAVSVRRVAAEAGHSPGSLRYFFPTQESLIEAALAHVTELAAERLVGRIVAFENADAGRVVDAACALIEELLPLDETRRAEWRIYGALSEPSVATSALARWRKAGWAGTRHQCRRVVRGLTGGGVNGAAARVADPPPDAEAILAAAERLAASPDDTVEQRAAGLHALIDGLGAQLVQFPDMVTERAARATVRRAVTDLARVLSPDL</sequence>
<proteinExistence type="predicted"/>
<dbReference type="PANTHER" id="PTHR30055">
    <property type="entry name" value="HTH-TYPE TRANSCRIPTIONAL REGULATOR RUTR"/>
    <property type="match status" value="1"/>
</dbReference>
<dbReference type="Pfam" id="PF00440">
    <property type="entry name" value="TetR_N"/>
    <property type="match status" value="1"/>
</dbReference>
<dbReference type="GO" id="GO:0000976">
    <property type="term" value="F:transcription cis-regulatory region binding"/>
    <property type="evidence" value="ECO:0007669"/>
    <property type="project" value="TreeGrafter"/>
</dbReference>
<dbReference type="Gene3D" id="1.10.357.10">
    <property type="entry name" value="Tetracycline Repressor, domain 2"/>
    <property type="match status" value="1"/>
</dbReference>
<evidence type="ECO:0000256" key="5">
    <source>
        <dbReference type="PROSITE-ProRule" id="PRU00335"/>
    </source>
</evidence>
<dbReference type="InterPro" id="IPR036271">
    <property type="entry name" value="Tet_transcr_reg_TetR-rel_C_sf"/>
</dbReference>
<evidence type="ECO:0000259" key="6">
    <source>
        <dbReference type="PROSITE" id="PS50977"/>
    </source>
</evidence>
<protein>
    <submittedName>
        <fullName evidence="7">Transcriptional regulator, TetR family</fullName>
    </submittedName>
</protein>
<dbReference type="EMBL" id="FUWS01000010">
    <property type="protein sequence ID" value="SKA29192.1"/>
    <property type="molecule type" value="Genomic_DNA"/>
</dbReference>
<evidence type="ECO:0000313" key="7">
    <source>
        <dbReference type="EMBL" id="SKA29192.1"/>
    </source>
</evidence>
<dbReference type="Pfam" id="PF13977">
    <property type="entry name" value="TetR_C_6"/>
    <property type="match status" value="1"/>
</dbReference>
<dbReference type="InterPro" id="IPR001647">
    <property type="entry name" value="HTH_TetR"/>
</dbReference>
<keyword evidence="4" id="KW-0804">Transcription</keyword>
<keyword evidence="8" id="KW-1185">Reference proteome</keyword>
<evidence type="ECO:0000256" key="3">
    <source>
        <dbReference type="ARBA" id="ARBA00023125"/>
    </source>
</evidence>
<evidence type="ECO:0000256" key="2">
    <source>
        <dbReference type="ARBA" id="ARBA00023015"/>
    </source>
</evidence>
<dbReference type="OrthoDB" id="9816296at2"/>
<organism evidence="7 8">
    <name type="scientific">Marinactinospora thermotolerans DSM 45154</name>
    <dbReference type="NCBI Taxonomy" id="1122192"/>
    <lineage>
        <taxon>Bacteria</taxon>
        <taxon>Bacillati</taxon>
        <taxon>Actinomycetota</taxon>
        <taxon>Actinomycetes</taxon>
        <taxon>Streptosporangiales</taxon>
        <taxon>Nocardiopsidaceae</taxon>
        <taxon>Marinactinospora</taxon>
    </lineage>
</organism>
<reference evidence="7 8" key="1">
    <citation type="submission" date="2017-02" db="EMBL/GenBank/DDBJ databases">
        <authorList>
            <person name="Peterson S.W."/>
        </authorList>
    </citation>
    <scope>NUCLEOTIDE SEQUENCE [LARGE SCALE GENOMIC DNA]</scope>
    <source>
        <strain evidence="7 8">DSM 45154</strain>
    </source>
</reference>
<feature type="domain" description="HTH tetR-type" evidence="6">
    <location>
        <begin position="8"/>
        <end position="68"/>
    </location>
</feature>
<evidence type="ECO:0000256" key="1">
    <source>
        <dbReference type="ARBA" id="ARBA00022491"/>
    </source>
</evidence>